<gene>
    <name evidence="3" type="ORF">KFE25_008143</name>
</gene>
<dbReference type="Gene3D" id="1.10.472.80">
    <property type="entry name" value="Ypt/Rab-GAP domain of gyp1p, domain 3"/>
    <property type="match status" value="1"/>
</dbReference>
<evidence type="ECO:0000256" key="1">
    <source>
        <dbReference type="SAM" id="MobiDB-lite"/>
    </source>
</evidence>
<dbReference type="Gene3D" id="1.10.8.270">
    <property type="entry name" value="putative rabgap domain of human tbc1 domain family member 14 like domains"/>
    <property type="match status" value="1"/>
</dbReference>
<dbReference type="GO" id="GO:0031267">
    <property type="term" value="F:small GTPase binding"/>
    <property type="evidence" value="ECO:0007669"/>
    <property type="project" value="TreeGrafter"/>
</dbReference>
<comment type="caution">
    <text evidence="3">The sequence shown here is derived from an EMBL/GenBank/DDBJ whole genome shotgun (WGS) entry which is preliminary data.</text>
</comment>
<feature type="region of interest" description="Disordered" evidence="1">
    <location>
        <begin position="440"/>
        <end position="473"/>
    </location>
</feature>
<proteinExistence type="predicted"/>
<feature type="domain" description="Rab-GAP TBC" evidence="2">
    <location>
        <begin position="134"/>
        <end position="326"/>
    </location>
</feature>
<sequence length="617" mass="64576">MAEDGALEWTEPEREWDAWGFAVAAPAPARRAEDDGVGTPPASPTHGGARVPWRITRPVSLGVDATRELARASRRALARSAGSVASLDARRERARVAHELRWHAYWRRLHARARGSPIRLHADDDELRALVRGGVSVAMRGSVWPALCGLPGRLAHVAELYHHLAADHGADDLRSAEAIEAIDKDIERTWPRHARMDARARGALRRVLVALARAEPEIGYCQGLNEVAAALLLFAPDEACAFGMLLHIVRTALPPDWYGRTLAGSLAEARVLGELIGRFEPAIGARMAQLGVEPSLFCTPWLLRLFVDALPFGVTLRVWDCVLLASADGARSTRTGRGADVLLRVAIALLRTHRHALLRAPHAGAFVRALADSARATREADADALVAAAFRVGWSLQPPALSSFPPQAELDALRLAHRAAVEAIAERLLRARSARSDAARAAAERGGAPAGTRADAPAQPAGQADAAPLTARAPAAADARVRAATASPYVASDEPPLPAGARADGGPPIHPLVVSAPDARGPPLADPAPPPAAADVADAHGGASGEPAAASSPAGAPPRADAAQARAAGAAPSATPATPPLSGGASSGNGGRQAPRTASWSGRRHFPFVRLPRFDIV</sequence>
<dbReference type="Pfam" id="PF00566">
    <property type="entry name" value="RabGAP-TBC"/>
    <property type="match status" value="1"/>
</dbReference>
<dbReference type="Proteomes" id="UP000751190">
    <property type="component" value="Unassembled WGS sequence"/>
</dbReference>
<evidence type="ECO:0000313" key="3">
    <source>
        <dbReference type="EMBL" id="KAG8466764.1"/>
    </source>
</evidence>
<evidence type="ECO:0000313" key="4">
    <source>
        <dbReference type="Proteomes" id="UP000751190"/>
    </source>
</evidence>
<dbReference type="InterPro" id="IPR050302">
    <property type="entry name" value="Rab_GAP_TBC_domain"/>
</dbReference>
<dbReference type="GO" id="GO:0005096">
    <property type="term" value="F:GTPase activator activity"/>
    <property type="evidence" value="ECO:0007669"/>
    <property type="project" value="TreeGrafter"/>
</dbReference>
<dbReference type="EMBL" id="JAGTXO010000007">
    <property type="protein sequence ID" value="KAG8466764.1"/>
    <property type="molecule type" value="Genomic_DNA"/>
</dbReference>
<reference evidence="3" key="1">
    <citation type="submission" date="2021-05" db="EMBL/GenBank/DDBJ databases">
        <title>The genome of the haptophyte Pavlova lutheri (Diacronema luteri, Pavlovales) - a model for lipid biosynthesis in eukaryotic algae.</title>
        <authorList>
            <person name="Hulatt C.J."/>
            <person name="Posewitz M.C."/>
        </authorList>
    </citation>
    <scope>NUCLEOTIDE SEQUENCE</scope>
    <source>
        <strain evidence="3">NIVA-4/92</strain>
    </source>
</reference>
<dbReference type="SUPFAM" id="SSF47923">
    <property type="entry name" value="Ypt/Rab-GAP domain of gyp1p"/>
    <property type="match status" value="2"/>
</dbReference>
<evidence type="ECO:0000259" key="2">
    <source>
        <dbReference type="PROSITE" id="PS50086"/>
    </source>
</evidence>
<feature type="region of interest" description="Disordered" evidence="1">
    <location>
        <begin position="487"/>
        <end position="601"/>
    </location>
</feature>
<protein>
    <recommendedName>
        <fullName evidence="2">Rab-GAP TBC domain-containing protein</fullName>
    </recommendedName>
</protein>
<dbReference type="PANTHER" id="PTHR47219">
    <property type="entry name" value="RAB GTPASE-ACTIVATING PROTEIN 1-LIKE"/>
    <property type="match status" value="1"/>
</dbReference>
<dbReference type="SMART" id="SM00164">
    <property type="entry name" value="TBC"/>
    <property type="match status" value="1"/>
</dbReference>
<dbReference type="OrthoDB" id="294251at2759"/>
<keyword evidence="4" id="KW-1185">Reference proteome</keyword>
<organism evidence="3 4">
    <name type="scientific">Diacronema lutheri</name>
    <name type="common">Unicellular marine alga</name>
    <name type="synonym">Monochrysis lutheri</name>
    <dbReference type="NCBI Taxonomy" id="2081491"/>
    <lineage>
        <taxon>Eukaryota</taxon>
        <taxon>Haptista</taxon>
        <taxon>Haptophyta</taxon>
        <taxon>Pavlovophyceae</taxon>
        <taxon>Pavlovales</taxon>
        <taxon>Pavlovaceae</taxon>
        <taxon>Diacronema</taxon>
    </lineage>
</organism>
<name>A0A8J6CBP2_DIALT</name>
<dbReference type="PANTHER" id="PTHR47219:SF20">
    <property type="entry name" value="TBC1 DOMAIN FAMILY MEMBER 2B"/>
    <property type="match status" value="1"/>
</dbReference>
<dbReference type="PROSITE" id="PS50086">
    <property type="entry name" value="TBC_RABGAP"/>
    <property type="match status" value="1"/>
</dbReference>
<feature type="region of interest" description="Disordered" evidence="1">
    <location>
        <begin position="27"/>
        <end position="50"/>
    </location>
</feature>
<accession>A0A8J6CBP2</accession>
<dbReference type="InterPro" id="IPR000195">
    <property type="entry name" value="Rab-GAP-TBC_dom"/>
</dbReference>
<dbReference type="OMA" id="ELRWHAY"/>
<dbReference type="InterPro" id="IPR035969">
    <property type="entry name" value="Rab-GAP_TBC_sf"/>
</dbReference>
<dbReference type="AlphaFoldDB" id="A0A8J6CBP2"/>
<feature type="compositionally biased region" description="Low complexity" evidence="1">
    <location>
        <begin position="533"/>
        <end position="583"/>
    </location>
</feature>